<sequence length="139" mass="16321">MKIYFIRHGEAEIYADDDFKRKLTTIGKRKLEESFKVFANNLEDKRSYKIYSSPLERAKETAEILAKHLDFTYEVKEYLAGGKIRDILKSLDKGENYIFVSHEPFISNWIYQLTGEMKIISRGSINLVEIDLSKFLNLE</sequence>
<protein>
    <submittedName>
        <fullName evidence="1">Histidine phosphatase family protein</fullName>
    </submittedName>
</protein>
<dbReference type="Gene3D" id="3.40.50.1240">
    <property type="entry name" value="Phosphoglycerate mutase-like"/>
    <property type="match status" value="1"/>
</dbReference>
<reference evidence="1 2" key="1">
    <citation type="journal article" date="2016" name="Appl. Environ. Microbiol.">
        <title>Function and Phylogeny of Bacterial Butyryl Coenzyme A:Acetate Transferases and Their Diversity in the Proximal Colon of Swine.</title>
        <authorList>
            <person name="Trachsel J."/>
            <person name="Bayles D.O."/>
            <person name="Looft T."/>
            <person name="Levine U.Y."/>
            <person name="Allen H.K."/>
        </authorList>
    </citation>
    <scope>NUCLEOTIDE SEQUENCE [LARGE SCALE GENOMIC DNA]</scope>
    <source>
        <strain evidence="1 2">35-6-1</strain>
    </source>
</reference>
<evidence type="ECO:0000313" key="1">
    <source>
        <dbReference type="EMBL" id="OLR65633.1"/>
    </source>
</evidence>
<gene>
    <name evidence="1" type="ORF">BIV18_08980</name>
</gene>
<dbReference type="InterPro" id="IPR029033">
    <property type="entry name" value="His_PPase_superfam"/>
</dbReference>
<accession>A0A1U7M1W7</accession>
<name>A0A1U7M1W7_9FIRM</name>
<dbReference type="EMBL" id="MJIH01000001">
    <property type="protein sequence ID" value="OLR65633.1"/>
    <property type="molecule type" value="Genomic_DNA"/>
</dbReference>
<dbReference type="Proteomes" id="UP000187166">
    <property type="component" value="Unassembled WGS sequence"/>
</dbReference>
<accession>A0A848RH98</accession>
<organism evidence="1 2">
    <name type="scientific">Peptoniphilus porci</name>
    <dbReference type="NCBI Taxonomy" id="2652280"/>
    <lineage>
        <taxon>Bacteria</taxon>
        <taxon>Bacillati</taxon>
        <taxon>Bacillota</taxon>
        <taxon>Tissierellia</taxon>
        <taxon>Tissierellales</taxon>
        <taxon>Peptoniphilaceae</taxon>
        <taxon>Peptoniphilus</taxon>
    </lineage>
</organism>
<evidence type="ECO:0000313" key="2">
    <source>
        <dbReference type="Proteomes" id="UP000187166"/>
    </source>
</evidence>
<proteinExistence type="predicted"/>
<dbReference type="Pfam" id="PF00300">
    <property type="entry name" value="His_Phos_1"/>
    <property type="match status" value="1"/>
</dbReference>
<dbReference type="SUPFAM" id="SSF53254">
    <property type="entry name" value="Phosphoglycerate mutase-like"/>
    <property type="match status" value="1"/>
</dbReference>
<keyword evidence="2" id="KW-1185">Reference proteome</keyword>
<dbReference type="InterPro" id="IPR013078">
    <property type="entry name" value="His_Pase_superF_clade-1"/>
</dbReference>
<dbReference type="RefSeq" id="WP_075660265.1">
    <property type="nucleotide sequence ID" value="NZ_JABDSR010000006.1"/>
</dbReference>
<dbReference type="AlphaFoldDB" id="A0A1U7M1W7"/>
<comment type="caution">
    <text evidence="1">The sequence shown here is derived from an EMBL/GenBank/DDBJ whole genome shotgun (WGS) entry which is preliminary data.</text>
</comment>
<dbReference type="STRING" id="1465756.BIV18_08980"/>
<dbReference type="CDD" id="cd07067">
    <property type="entry name" value="HP_PGM_like"/>
    <property type="match status" value="1"/>
</dbReference>